<dbReference type="PANTHER" id="PTHR11712:SF336">
    <property type="entry name" value="3-OXOACYL-[ACYL-CARRIER-PROTEIN] SYNTHASE, MITOCHONDRIAL"/>
    <property type="match status" value="1"/>
</dbReference>
<dbReference type="SUPFAM" id="SSF53901">
    <property type="entry name" value="Thiolase-like"/>
    <property type="match status" value="2"/>
</dbReference>
<evidence type="ECO:0000313" key="6">
    <source>
        <dbReference type="Proteomes" id="UP001595833"/>
    </source>
</evidence>
<comment type="similarity">
    <text evidence="1 3">Belongs to the thiolase-like superfamily. Beta-ketoacyl-ACP synthases family.</text>
</comment>
<proteinExistence type="inferred from homology"/>
<gene>
    <name evidence="5" type="ORF">ACFPFM_18960</name>
</gene>
<keyword evidence="6" id="KW-1185">Reference proteome</keyword>
<organism evidence="5 6">
    <name type="scientific">Saccharothrix xinjiangensis</name>
    <dbReference type="NCBI Taxonomy" id="204798"/>
    <lineage>
        <taxon>Bacteria</taxon>
        <taxon>Bacillati</taxon>
        <taxon>Actinomycetota</taxon>
        <taxon>Actinomycetes</taxon>
        <taxon>Pseudonocardiales</taxon>
        <taxon>Pseudonocardiaceae</taxon>
        <taxon>Saccharothrix</taxon>
    </lineage>
</organism>
<dbReference type="Gene3D" id="3.40.47.10">
    <property type="match status" value="2"/>
</dbReference>
<dbReference type="SMART" id="SM00825">
    <property type="entry name" value="PKS_KS"/>
    <property type="match status" value="1"/>
</dbReference>
<dbReference type="InterPro" id="IPR014030">
    <property type="entry name" value="Ketoacyl_synth_N"/>
</dbReference>
<dbReference type="PANTHER" id="PTHR11712">
    <property type="entry name" value="POLYKETIDE SYNTHASE-RELATED"/>
    <property type="match status" value="1"/>
</dbReference>
<evidence type="ECO:0000259" key="4">
    <source>
        <dbReference type="PROSITE" id="PS52004"/>
    </source>
</evidence>
<name>A0ABV9Y2F0_9PSEU</name>
<dbReference type="Proteomes" id="UP001595833">
    <property type="component" value="Unassembled WGS sequence"/>
</dbReference>
<dbReference type="InterPro" id="IPR020841">
    <property type="entry name" value="PKS_Beta-ketoAc_synthase_dom"/>
</dbReference>
<dbReference type="InterPro" id="IPR016039">
    <property type="entry name" value="Thiolase-like"/>
</dbReference>
<accession>A0ABV9Y2F0</accession>
<dbReference type="Pfam" id="PF02801">
    <property type="entry name" value="Ketoacyl-synt_C"/>
    <property type="match status" value="1"/>
</dbReference>
<evidence type="ECO:0000256" key="1">
    <source>
        <dbReference type="ARBA" id="ARBA00008467"/>
    </source>
</evidence>
<keyword evidence="2 3" id="KW-0808">Transferase</keyword>
<dbReference type="EMBL" id="JBHSJB010000017">
    <property type="protein sequence ID" value="MFC5055827.1"/>
    <property type="molecule type" value="Genomic_DNA"/>
</dbReference>
<reference evidence="6" key="1">
    <citation type="journal article" date="2019" name="Int. J. Syst. Evol. Microbiol.">
        <title>The Global Catalogue of Microorganisms (GCM) 10K type strain sequencing project: providing services to taxonomists for standard genome sequencing and annotation.</title>
        <authorList>
            <consortium name="The Broad Institute Genomics Platform"/>
            <consortium name="The Broad Institute Genome Sequencing Center for Infectious Disease"/>
            <person name="Wu L."/>
            <person name="Ma J."/>
        </authorList>
    </citation>
    <scope>NUCLEOTIDE SEQUENCE [LARGE SCALE GENOMIC DNA]</scope>
    <source>
        <strain evidence="6">KCTC 12848</strain>
    </source>
</reference>
<comment type="caution">
    <text evidence="5">The sequence shown here is derived from an EMBL/GenBank/DDBJ whole genome shotgun (WGS) entry which is preliminary data.</text>
</comment>
<evidence type="ECO:0000256" key="2">
    <source>
        <dbReference type="ARBA" id="ARBA00022679"/>
    </source>
</evidence>
<dbReference type="RefSeq" id="WP_344040868.1">
    <property type="nucleotide sequence ID" value="NZ_BAAAKE010000025.1"/>
</dbReference>
<dbReference type="CDD" id="cd00834">
    <property type="entry name" value="KAS_I_II"/>
    <property type="match status" value="1"/>
</dbReference>
<dbReference type="InterPro" id="IPR014031">
    <property type="entry name" value="Ketoacyl_synth_C"/>
</dbReference>
<evidence type="ECO:0000256" key="3">
    <source>
        <dbReference type="RuleBase" id="RU003694"/>
    </source>
</evidence>
<sequence>MTAAAVEEPIAVTGIGLVLPGADDVGRFWGHLREGRSQLGGLTRFDPAEEGLSVRVGGAITDFDHRRYLPDLAPRHASKYSTEILAGMSATTLALRDADLREGDVDPRRLSVIESSSRGGLQWWVTEGADRHGQDGLGSGAMFRGLPASAASLAAIHLGARGLVTTLSSACVGGHHAVGLALRELRSGASDAVLVGGHEFPLVPPVLRSFEALGLGVLSTERDEPGRAVRPYSRDRNGMVLGEGALALCLERASTARERGARQYAHVLEHRAMNEAGHATSMNLTGKPTAELITEVVEAAGRRLEDVGYYCGHGTATHHNDLAECRSIRLLYPGREPAELPPLGSNKPIFGHTLGMSGIVNIAATSLMLAHQELAPTINLDEVDPECDQDHVTAARAAEFDLAVSLSFAIGSQVSVVALGAAR</sequence>
<feature type="domain" description="Ketosynthase family 3 (KS3)" evidence="4">
    <location>
        <begin position="7"/>
        <end position="421"/>
    </location>
</feature>
<dbReference type="PROSITE" id="PS52004">
    <property type="entry name" value="KS3_2"/>
    <property type="match status" value="1"/>
</dbReference>
<evidence type="ECO:0000313" key="5">
    <source>
        <dbReference type="EMBL" id="MFC5055827.1"/>
    </source>
</evidence>
<dbReference type="Pfam" id="PF00109">
    <property type="entry name" value="ketoacyl-synt"/>
    <property type="match status" value="1"/>
</dbReference>
<dbReference type="InterPro" id="IPR000794">
    <property type="entry name" value="Beta-ketoacyl_synthase"/>
</dbReference>
<protein>
    <submittedName>
        <fullName evidence="5">Beta-ketoacyl-[acyl-carrier-protein] synthase family protein</fullName>
    </submittedName>
</protein>